<sequence length="69" mass="7588">MLVLTTLVTIRLAPHSELWPYVLVGGPESGIKLLEMVSEMKVRLAGRAQRMGVASANVLARKLMLDLRS</sequence>
<dbReference type="AlphaFoldDB" id="A0A8H3NBI7"/>
<name>A0A8H3NBI7_9EURO</name>
<accession>A0A8H3NBI7</accession>
<gene>
    <name evidence="1" type="ORF">IFM46972_01668</name>
</gene>
<dbReference type="EMBL" id="BLKC01000008">
    <property type="protein sequence ID" value="GFF26156.1"/>
    <property type="molecule type" value="Genomic_DNA"/>
</dbReference>
<reference evidence="1 2" key="1">
    <citation type="submission" date="2020-01" db="EMBL/GenBank/DDBJ databases">
        <title>Draft genome sequence of Aspergillus udagawae IFM 46972.</title>
        <authorList>
            <person name="Takahashi H."/>
            <person name="Yaguchi T."/>
        </authorList>
    </citation>
    <scope>NUCLEOTIDE SEQUENCE [LARGE SCALE GENOMIC DNA]</scope>
    <source>
        <strain evidence="1 2">IFM 46972</strain>
    </source>
</reference>
<evidence type="ECO:0000313" key="1">
    <source>
        <dbReference type="EMBL" id="GFF26156.1"/>
    </source>
</evidence>
<organism evidence="1 2">
    <name type="scientific">Aspergillus udagawae</name>
    <dbReference type="NCBI Taxonomy" id="91492"/>
    <lineage>
        <taxon>Eukaryota</taxon>
        <taxon>Fungi</taxon>
        <taxon>Dikarya</taxon>
        <taxon>Ascomycota</taxon>
        <taxon>Pezizomycotina</taxon>
        <taxon>Eurotiomycetes</taxon>
        <taxon>Eurotiomycetidae</taxon>
        <taxon>Eurotiales</taxon>
        <taxon>Aspergillaceae</taxon>
        <taxon>Aspergillus</taxon>
        <taxon>Aspergillus subgen. Fumigati</taxon>
    </lineage>
</organism>
<comment type="caution">
    <text evidence="1">The sequence shown here is derived from an EMBL/GenBank/DDBJ whole genome shotgun (WGS) entry which is preliminary data.</text>
</comment>
<proteinExistence type="predicted"/>
<protein>
    <submittedName>
        <fullName evidence="1">Uncharacterized protein</fullName>
    </submittedName>
</protein>
<dbReference type="Proteomes" id="UP000465221">
    <property type="component" value="Unassembled WGS sequence"/>
</dbReference>
<evidence type="ECO:0000313" key="2">
    <source>
        <dbReference type="Proteomes" id="UP000465221"/>
    </source>
</evidence>